<keyword evidence="3" id="KW-1185">Reference proteome</keyword>
<dbReference type="PANTHER" id="PTHR40031:SF1">
    <property type="entry name" value="MEMBRANE-BOUND METAL-DEPENDENT HYDROLASE"/>
    <property type="match status" value="1"/>
</dbReference>
<dbReference type="Pfam" id="PF04307">
    <property type="entry name" value="YdjM"/>
    <property type="match status" value="1"/>
</dbReference>
<gene>
    <name evidence="2" type="ORF">SAMN05216421_2103</name>
</gene>
<feature type="transmembrane region" description="Helical" evidence="1">
    <location>
        <begin position="87"/>
        <end position="104"/>
    </location>
</feature>
<sequence length="354" mass="39393">MDSLTQAVLGASVQGAVLGRFQGRKALVYGALLGTLPDMDVLIDFGDAVADMTYHRGFSHSVFVLSTLAVLLTWLTRRLFPDPRYSTGRLFACIALVLLTHVTLDAFTTYGTQLFWPLPTPPVAISSIFIIDPLYTVPLLIAVIAGLIIGLGRFGLRWQYGALAVSTLYLLSTLAGKHMAEQRLDQALEQAGIEADQTFSSPTPFNTLLWRVVAIDDDDYYEGLVSWLDQTPPDLERFPRNAATGQAALEGSPQHDRLRWFTQEVLRYDFVDGHWVVTDLRLGMTGYHPFRFALATQTAHGGTDLISHTEHWPVPEADYSRLNDLWRRAIDPDYQLSLADLAADMNREAGQKPL</sequence>
<name>A0A1H1UP63_9GAMM</name>
<dbReference type="InterPro" id="IPR007404">
    <property type="entry name" value="YdjM-like"/>
</dbReference>
<proteinExistence type="predicted"/>
<keyword evidence="1" id="KW-0472">Membrane</keyword>
<evidence type="ECO:0000313" key="2">
    <source>
        <dbReference type="EMBL" id="SDS74287.1"/>
    </source>
</evidence>
<dbReference type="Proteomes" id="UP000243207">
    <property type="component" value="Chromosome I"/>
</dbReference>
<feature type="transmembrane region" description="Helical" evidence="1">
    <location>
        <begin position="158"/>
        <end position="176"/>
    </location>
</feature>
<dbReference type="EMBL" id="LT629736">
    <property type="protein sequence ID" value="SDS74287.1"/>
    <property type="molecule type" value="Genomic_DNA"/>
</dbReference>
<feature type="transmembrane region" description="Helical" evidence="1">
    <location>
        <begin position="124"/>
        <end position="151"/>
    </location>
</feature>
<protein>
    <submittedName>
        <fullName evidence="2">Inner membrane protein</fullName>
    </submittedName>
</protein>
<dbReference type="OrthoDB" id="9781927at2"/>
<dbReference type="RefSeq" id="WP_093394248.1">
    <property type="nucleotide sequence ID" value="NZ_LT629736.1"/>
</dbReference>
<dbReference type="AlphaFoldDB" id="A0A1H1UP63"/>
<accession>A0A1H1UP63</accession>
<reference evidence="3" key="1">
    <citation type="submission" date="2016-10" db="EMBL/GenBank/DDBJ databases">
        <authorList>
            <person name="Varghese N."/>
            <person name="Submissions S."/>
        </authorList>
    </citation>
    <scope>NUCLEOTIDE SEQUENCE [LARGE SCALE GENOMIC DNA]</scope>
    <source>
        <strain evidence="3">NRRL B-51270</strain>
    </source>
</reference>
<evidence type="ECO:0000256" key="1">
    <source>
        <dbReference type="SAM" id="Phobius"/>
    </source>
</evidence>
<keyword evidence="1" id="KW-0812">Transmembrane</keyword>
<feature type="transmembrane region" description="Helical" evidence="1">
    <location>
        <begin position="57"/>
        <end position="75"/>
    </location>
</feature>
<organism evidence="2 3">
    <name type="scientific">Halopseudomonas xinjiangensis</name>
    <dbReference type="NCBI Taxonomy" id="487184"/>
    <lineage>
        <taxon>Bacteria</taxon>
        <taxon>Pseudomonadati</taxon>
        <taxon>Pseudomonadota</taxon>
        <taxon>Gammaproteobacteria</taxon>
        <taxon>Pseudomonadales</taxon>
        <taxon>Pseudomonadaceae</taxon>
        <taxon>Halopseudomonas</taxon>
    </lineage>
</organism>
<keyword evidence="1" id="KW-1133">Transmembrane helix</keyword>
<evidence type="ECO:0000313" key="3">
    <source>
        <dbReference type="Proteomes" id="UP000243207"/>
    </source>
</evidence>
<dbReference type="STRING" id="487184.SAMN05216421_2103"/>
<dbReference type="InterPro" id="IPR053170">
    <property type="entry name" value="Transcription_regulator"/>
</dbReference>
<dbReference type="PANTHER" id="PTHR40031">
    <property type="entry name" value="HYPOTHETICAL MEMBRANE SPANNING PROTEIN"/>
    <property type="match status" value="1"/>
</dbReference>